<gene>
    <name evidence="3" type="ORF">ACHAWO_010103</name>
</gene>
<dbReference type="PANTHER" id="PTHR33418:SF1">
    <property type="entry name" value="HELICASE-ASSOCIATED DOMAIN-CONTAINING PROTEIN"/>
    <property type="match status" value="1"/>
</dbReference>
<dbReference type="Proteomes" id="UP001530400">
    <property type="component" value="Unassembled WGS sequence"/>
</dbReference>
<feature type="region of interest" description="Disordered" evidence="1">
    <location>
        <begin position="1"/>
        <end position="62"/>
    </location>
</feature>
<sequence length="313" mass="36050">MNDDDTLPLVPALPPILKETEAAAAETAEIENQEKKRSAPDNEDEAAKPQKKKRPTAKQIASKIIAGNSKTAYLVDPKSLYAAKPDEEWLQNLFAFHLFRSRNGATANPSTKSTQEDEKRLASWVNANRKLMSRANQETASDITKAKIAALQQIPNFPFQKPFSDRVEQRLNELRAWKEQHGHLHVPTRSGPLGKWVCMSRIKYHNGKLDPTIVTQLEEIGLEWSEWDSRYEELKEYKAKYGDCVVPRREEFKRLNRWVTTQRQNYKIPGKLSQERIVKLEAIDFVWTAGKSSKPKVKLVQEEVYNDYHPYGY</sequence>
<dbReference type="Pfam" id="PF03457">
    <property type="entry name" value="HA"/>
    <property type="match status" value="2"/>
</dbReference>
<accession>A0ABD3NYS8</accession>
<organism evidence="3 4">
    <name type="scientific">Cyclotella atomus</name>
    <dbReference type="NCBI Taxonomy" id="382360"/>
    <lineage>
        <taxon>Eukaryota</taxon>
        <taxon>Sar</taxon>
        <taxon>Stramenopiles</taxon>
        <taxon>Ochrophyta</taxon>
        <taxon>Bacillariophyta</taxon>
        <taxon>Coscinodiscophyceae</taxon>
        <taxon>Thalassiosirophycidae</taxon>
        <taxon>Stephanodiscales</taxon>
        <taxon>Stephanodiscaceae</taxon>
        <taxon>Cyclotella</taxon>
    </lineage>
</organism>
<keyword evidence="4" id="KW-1185">Reference proteome</keyword>
<dbReference type="AlphaFoldDB" id="A0ABD3NYS8"/>
<dbReference type="InterPro" id="IPR005114">
    <property type="entry name" value="Helicase_assoc"/>
</dbReference>
<proteinExistence type="predicted"/>
<feature type="domain" description="Helicase-associated" evidence="2">
    <location>
        <begin position="168"/>
        <end position="221"/>
    </location>
</feature>
<dbReference type="Gene3D" id="6.10.140.530">
    <property type="match status" value="2"/>
</dbReference>
<comment type="caution">
    <text evidence="3">The sequence shown here is derived from an EMBL/GenBank/DDBJ whole genome shotgun (WGS) entry which is preliminary data.</text>
</comment>
<dbReference type="PANTHER" id="PTHR33418">
    <property type="entry name" value="HELICASE-ASSOCIATED"/>
    <property type="match status" value="1"/>
</dbReference>
<evidence type="ECO:0000256" key="1">
    <source>
        <dbReference type="SAM" id="MobiDB-lite"/>
    </source>
</evidence>
<evidence type="ECO:0000313" key="3">
    <source>
        <dbReference type="EMBL" id="KAL3780316.1"/>
    </source>
</evidence>
<name>A0ABD3NYS8_9STRA</name>
<dbReference type="EMBL" id="JALLPJ020000897">
    <property type="protein sequence ID" value="KAL3780316.1"/>
    <property type="molecule type" value="Genomic_DNA"/>
</dbReference>
<evidence type="ECO:0000313" key="4">
    <source>
        <dbReference type="Proteomes" id="UP001530400"/>
    </source>
</evidence>
<protein>
    <recommendedName>
        <fullName evidence="2">Helicase-associated domain-containing protein</fullName>
    </recommendedName>
</protein>
<feature type="compositionally biased region" description="Basic and acidic residues" evidence="1">
    <location>
        <begin position="32"/>
        <end position="48"/>
    </location>
</feature>
<feature type="domain" description="Helicase-associated" evidence="2">
    <location>
        <begin position="226"/>
        <end position="285"/>
    </location>
</feature>
<reference evidence="3 4" key="1">
    <citation type="submission" date="2024-10" db="EMBL/GenBank/DDBJ databases">
        <title>Updated reference genomes for cyclostephanoid diatoms.</title>
        <authorList>
            <person name="Roberts W.R."/>
            <person name="Alverson A.J."/>
        </authorList>
    </citation>
    <scope>NUCLEOTIDE SEQUENCE [LARGE SCALE GENOMIC DNA]</scope>
    <source>
        <strain evidence="3 4">AJA010-31</strain>
    </source>
</reference>
<evidence type="ECO:0000259" key="2">
    <source>
        <dbReference type="Pfam" id="PF03457"/>
    </source>
</evidence>